<dbReference type="Proteomes" id="UP000807469">
    <property type="component" value="Unassembled WGS sequence"/>
</dbReference>
<dbReference type="Pfam" id="PF03097">
    <property type="entry name" value="BRO1"/>
    <property type="match status" value="1"/>
</dbReference>
<dbReference type="InterPro" id="IPR025304">
    <property type="entry name" value="ALIX_V_dom"/>
</dbReference>
<name>A0A9P6CS83_9AGAR</name>
<organism evidence="4 5">
    <name type="scientific">Pholiota conissans</name>
    <dbReference type="NCBI Taxonomy" id="109636"/>
    <lineage>
        <taxon>Eukaryota</taxon>
        <taxon>Fungi</taxon>
        <taxon>Dikarya</taxon>
        <taxon>Basidiomycota</taxon>
        <taxon>Agaricomycotina</taxon>
        <taxon>Agaricomycetes</taxon>
        <taxon>Agaricomycetidae</taxon>
        <taxon>Agaricales</taxon>
        <taxon>Agaricineae</taxon>
        <taxon>Strophariaceae</taxon>
        <taxon>Pholiota</taxon>
    </lineage>
</organism>
<proteinExistence type="inferred from homology"/>
<feature type="compositionally biased region" description="Basic and acidic residues" evidence="2">
    <location>
        <begin position="744"/>
        <end position="753"/>
    </location>
</feature>
<dbReference type="PANTHER" id="PTHR23030">
    <property type="entry name" value="PCD6 INTERACTING PROTEIN-RELATED"/>
    <property type="match status" value="1"/>
</dbReference>
<sequence length="801" mass="90081">MSNLLSIPFKKTYPIDIKQAAKRYIAEHVAGAHPDEFKEDIKTWQDLRKDGIGGVVHENRIDSSLLYHIQLVSVLTKLPTDIQLSISYAPVFNDSAIPITLNNLAFERAAVLFNLAALYSQLASSEDRSTTEGIRRAVSNYQQAAGTLSYLGTTVIPKMPVSIEEEDIPLDLSTEFVKGLEWLMLAQAQECSWQLAKLNQYRNSLIAKIAFGTGELYRSATTTFKNLPSSIRHILPREWLAHMEAKEHHFLAVAEYRESMVEYEASRYFRRYGVELGRLGKAQTEAKKAYDVARRGKVAASVIQDAQSLLETVKASEVRTQRDNDLIYHQVVPSPSALPVLSHTIVAVANIPKGILNPSSILGNRHQLFGELASWGACEAINIYNDRKKNLLDEKIIEAAKDLQDEIDESLRKLNLPSALEALERPIGLPPSLLRKVEEVRLEDGPARIEASLEDVTKLGHHDQAILEDALDILDSEASEDETARKEASLNRPKSYEANVELIEKATRYRNILSDAAESDEIVRQKWDEWEESICELALDEATLEASIPSTTTSPSATSTAEGKKTREHARQMRVKLEELDTVSQDREQIVRRARSLADADDIKPRIMKASSGLQQLVDITPDIFEDVSDEELAKYDKFLLEIDDIARRQGDLLSSIENQNVELLNSRKEDPALKERENALQALDIAYSKYREITRNLEEGYKFYNDFAGILMQFKEVCKTWSIQRSQELRSFKLTQSMQSMSIREDESRQEQVDTPSSTPSAASSSGLPPIARSSLGLPSINSSEWDFEELTLPPAPPRK</sequence>
<dbReference type="EMBL" id="MU155247">
    <property type="protein sequence ID" value="KAF9477921.1"/>
    <property type="molecule type" value="Genomic_DNA"/>
</dbReference>
<evidence type="ECO:0000313" key="4">
    <source>
        <dbReference type="EMBL" id="KAF9477921.1"/>
    </source>
</evidence>
<dbReference type="InterPro" id="IPR004328">
    <property type="entry name" value="BRO1_dom"/>
</dbReference>
<dbReference type="InterPro" id="IPR038499">
    <property type="entry name" value="BRO1_sf"/>
</dbReference>
<feature type="region of interest" description="Disordered" evidence="2">
    <location>
        <begin position="548"/>
        <end position="568"/>
    </location>
</feature>
<dbReference type="OrthoDB" id="64867at2759"/>
<dbReference type="GO" id="GO:0005768">
    <property type="term" value="C:endosome"/>
    <property type="evidence" value="ECO:0007669"/>
    <property type="project" value="TreeGrafter"/>
</dbReference>
<dbReference type="AlphaFoldDB" id="A0A9P6CS83"/>
<dbReference type="Pfam" id="PF13949">
    <property type="entry name" value="ALIX_LYPXL_bnd"/>
    <property type="match status" value="1"/>
</dbReference>
<keyword evidence="5" id="KW-1185">Reference proteome</keyword>
<protein>
    <submittedName>
        <fullName evidence="4">BRO1-domain-containing protein</fullName>
    </submittedName>
</protein>
<feature type="domain" description="BRO1" evidence="3">
    <location>
        <begin position="3"/>
        <end position="414"/>
    </location>
</feature>
<comment type="caution">
    <text evidence="4">The sequence shown here is derived from an EMBL/GenBank/DDBJ whole genome shotgun (WGS) entry which is preliminary data.</text>
</comment>
<dbReference type="Gene3D" id="1.20.120.560">
    <property type="entry name" value="alix/aip1 in complex with the ypdl late domain"/>
    <property type="match status" value="1"/>
</dbReference>
<evidence type="ECO:0000313" key="5">
    <source>
        <dbReference type="Proteomes" id="UP000807469"/>
    </source>
</evidence>
<evidence type="ECO:0000259" key="3">
    <source>
        <dbReference type="PROSITE" id="PS51180"/>
    </source>
</evidence>
<reference evidence="4" key="1">
    <citation type="submission" date="2020-11" db="EMBL/GenBank/DDBJ databases">
        <authorList>
            <consortium name="DOE Joint Genome Institute"/>
            <person name="Ahrendt S."/>
            <person name="Riley R."/>
            <person name="Andreopoulos W."/>
            <person name="Labutti K."/>
            <person name="Pangilinan J."/>
            <person name="Ruiz-Duenas F.J."/>
            <person name="Barrasa J.M."/>
            <person name="Sanchez-Garcia M."/>
            <person name="Camarero S."/>
            <person name="Miyauchi S."/>
            <person name="Serrano A."/>
            <person name="Linde D."/>
            <person name="Babiker R."/>
            <person name="Drula E."/>
            <person name="Ayuso-Fernandez I."/>
            <person name="Pacheco R."/>
            <person name="Padilla G."/>
            <person name="Ferreira P."/>
            <person name="Barriuso J."/>
            <person name="Kellner H."/>
            <person name="Castanera R."/>
            <person name="Alfaro M."/>
            <person name="Ramirez L."/>
            <person name="Pisabarro A.G."/>
            <person name="Kuo A."/>
            <person name="Tritt A."/>
            <person name="Lipzen A."/>
            <person name="He G."/>
            <person name="Yan M."/>
            <person name="Ng V."/>
            <person name="Cullen D."/>
            <person name="Martin F."/>
            <person name="Rosso M.-N."/>
            <person name="Henrissat B."/>
            <person name="Hibbett D."/>
            <person name="Martinez A.T."/>
            <person name="Grigoriev I.V."/>
        </authorList>
    </citation>
    <scope>NUCLEOTIDE SEQUENCE</scope>
    <source>
        <strain evidence="4">CIRM-BRFM 674</strain>
    </source>
</reference>
<dbReference type="Gene3D" id="1.20.140.50">
    <property type="entry name" value="alix/aip1 like domains"/>
    <property type="match status" value="1"/>
</dbReference>
<feature type="compositionally biased region" description="Low complexity" evidence="2">
    <location>
        <begin position="756"/>
        <end position="767"/>
    </location>
</feature>
<evidence type="ECO:0000256" key="2">
    <source>
        <dbReference type="SAM" id="MobiDB-lite"/>
    </source>
</evidence>
<feature type="region of interest" description="Disordered" evidence="2">
    <location>
        <begin position="741"/>
        <end position="777"/>
    </location>
</feature>
<dbReference type="Gene3D" id="1.25.40.280">
    <property type="entry name" value="alix/aip1 like domains"/>
    <property type="match status" value="1"/>
</dbReference>
<comment type="similarity">
    <text evidence="1">Belongs to the palA/RIM20 family.</text>
</comment>
<gene>
    <name evidence="4" type="ORF">BDN70DRAFT_861042</name>
</gene>
<dbReference type="PANTHER" id="PTHR23030:SF39">
    <property type="entry name" value="PROGRAMMED CELL DEATH 6-INTERACTING PROTEIN"/>
    <property type="match status" value="1"/>
</dbReference>
<dbReference type="SMART" id="SM01041">
    <property type="entry name" value="BRO1"/>
    <property type="match status" value="1"/>
</dbReference>
<accession>A0A9P6CS83</accession>
<evidence type="ECO:0000256" key="1">
    <source>
        <dbReference type="ARBA" id="ARBA00038154"/>
    </source>
</evidence>
<dbReference type="PROSITE" id="PS51180">
    <property type="entry name" value="BRO1"/>
    <property type="match status" value="1"/>
</dbReference>
<feature type="compositionally biased region" description="Low complexity" evidence="2">
    <location>
        <begin position="548"/>
        <end position="561"/>
    </location>
</feature>